<dbReference type="PIRSF" id="PIRSF006060">
    <property type="entry name" value="AA_transporter"/>
    <property type="match status" value="1"/>
</dbReference>
<organism evidence="6 7">
    <name type="scientific">Scheffersomyces stipitis (strain ATCC 58785 / CBS 6054 / NBRC 10063 / NRRL Y-11545)</name>
    <name type="common">Yeast</name>
    <name type="synonym">Pichia stipitis</name>
    <dbReference type="NCBI Taxonomy" id="322104"/>
    <lineage>
        <taxon>Eukaryota</taxon>
        <taxon>Fungi</taxon>
        <taxon>Dikarya</taxon>
        <taxon>Ascomycota</taxon>
        <taxon>Saccharomycotina</taxon>
        <taxon>Pichiomycetes</taxon>
        <taxon>Debaryomycetaceae</taxon>
        <taxon>Scheffersomyces</taxon>
    </lineage>
</organism>
<dbReference type="KEGG" id="pic:PICST_28954"/>
<dbReference type="OMA" id="AIVFGKY"/>
<dbReference type="EMBL" id="AAVQ01000002">
    <property type="protein sequence ID" value="EAZ63037.2"/>
    <property type="molecule type" value="Genomic_DNA"/>
</dbReference>
<feature type="transmembrane region" description="Helical" evidence="5">
    <location>
        <begin position="94"/>
        <end position="117"/>
    </location>
</feature>
<dbReference type="Proteomes" id="UP000002258">
    <property type="component" value="Chromosome 1"/>
</dbReference>
<feature type="transmembrane region" description="Helical" evidence="5">
    <location>
        <begin position="62"/>
        <end position="88"/>
    </location>
</feature>
<dbReference type="OrthoDB" id="5982228at2759"/>
<feature type="transmembrane region" description="Helical" evidence="5">
    <location>
        <begin position="427"/>
        <end position="444"/>
    </location>
</feature>
<feature type="transmembrane region" description="Helical" evidence="5">
    <location>
        <begin position="456"/>
        <end position="478"/>
    </location>
</feature>
<accession>A3GHE5</accession>
<dbReference type="GO" id="GO:0016020">
    <property type="term" value="C:membrane"/>
    <property type="evidence" value="ECO:0007669"/>
    <property type="project" value="UniProtKB-SubCell"/>
</dbReference>
<keyword evidence="4 5" id="KW-0472">Membrane</keyword>
<comment type="caution">
    <text evidence="6">The sequence shown here is derived from an EMBL/GenBank/DDBJ whole genome shotgun (WGS) entry which is preliminary data.</text>
</comment>
<comment type="subcellular location">
    <subcellularLocation>
        <location evidence="1">Membrane</location>
        <topology evidence="1">Multi-pass membrane protein</topology>
    </subcellularLocation>
</comment>
<dbReference type="GO" id="GO:1903692">
    <property type="term" value="P:methionine import across plasma membrane"/>
    <property type="evidence" value="ECO:0007669"/>
    <property type="project" value="EnsemblFungi"/>
</dbReference>
<evidence type="ECO:0000256" key="2">
    <source>
        <dbReference type="ARBA" id="ARBA00022692"/>
    </source>
</evidence>
<dbReference type="FunCoup" id="A3GHE5">
    <property type="interactions" value="316"/>
</dbReference>
<dbReference type="Pfam" id="PF13520">
    <property type="entry name" value="AA_permease_2"/>
    <property type="match status" value="1"/>
</dbReference>
<dbReference type="PANTHER" id="PTHR11785">
    <property type="entry name" value="AMINO ACID TRANSPORTER"/>
    <property type="match status" value="1"/>
</dbReference>
<evidence type="ECO:0000256" key="4">
    <source>
        <dbReference type="ARBA" id="ARBA00023136"/>
    </source>
</evidence>
<keyword evidence="3 5" id="KW-1133">Transmembrane helix</keyword>
<dbReference type="HOGENOM" id="CLU_013661_4_0_1"/>
<name>A3GHE5_PICST</name>
<dbReference type="GeneID" id="4851694"/>
<protein>
    <submittedName>
        <fullName evidence="6">Very low affinity methionine permease</fullName>
    </submittedName>
</protein>
<evidence type="ECO:0000256" key="3">
    <source>
        <dbReference type="ARBA" id="ARBA00022989"/>
    </source>
</evidence>
<dbReference type="InterPro" id="IPR002293">
    <property type="entry name" value="AA/rel_permease1"/>
</dbReference>
<dbReference type="GO" id="GO:0015191">
    <property type="term" value="F:L-methionine transmembrane transporter activity"/>
    <property type="evidence" value="ECO:0007669"/>
    <property type="project" value="EnsemblFungi"/>
</dbReference>
<feature type="transmembrane region" description="Helical" evidence="5">
    <location>
        <begin position="142"/>
        <end position="164"/>
    </location>
</feature>
<keyword evidence="7" id="KW-1185">Reference proteome</keyword>
<evidence type="ECO:0000313" key="7">
    <source>
        <dbReference type="Proteomes" id="UP000002258"/>
    </source>
</evidence>
<dbReference type="STRING" id="322104.A3GHE5"/>
<reference evidence="6 7" key="1">
    <citation type="journal article" date="2007" name="Nat. Biotechnol.">
        <title>Genome sequence of the lignocellulose-bioconverting and xylose-fermenting yeast Pichia stipitis.</title>
        <authorList>
            <person name="Jeffries T.W."/>
            <person name="Grigoriev I.V."/>
            <person name="Grimwood J."/>
            <person name="Laplaza J.M."/>
            <person name="Aerts A."/>
            <person name="Salamov A."/>
            <person name="Schmutz J."/>
            <person name="Lindquist E."/>
            <person name="Dehal P."/>
            <person name="Shapiro H."/>
            <person name="Jin Y.S."/>
            <person name="Passoth V."/>
            <person name="Richardson P.M."/>
        </authorList>
    </citation>
    <scope>NUCLEOTIDE SEQUENCE [LARGE SCALE GENOMIC DNA]</scope>
    <source>
        <strain evidence="7">ATCC 58785 / CBS 6054 / NBRC 10063 / NRRL Y-11545</strain>
    </source>
</reference>
<proteinExistence type="predicted"/>
<gene>
    <name evidence="6" type="primary">MUP3</name>
    <name evidence="6" type="ORF">PICST_28954</name>
</gene>
<sequence length="550" mass="60301">MSKHEYKKLANTHIAITSLDNSSSTLLLNSGSDGEYTSPSAQINGQVSYLQDLEDLPQGRHLGLFSTIVLFVSRILGSGIFSLASGIYEDCGRSIFLFFSAWVIAAVLAFSGLYVYLELGSIVPRSGGAKVFLEFIYEKPKLLATVAFSVYSVMFGFTLSNILVFGEYVLHALEVEVTDFRTRLVALSILYLAAGIHGVSIHHGVRVQNFLGSLKIGLIVVIFVTGIYVVFFPSSITGIESHLHWDDVFTTKSSATTSTFASAIIKASFAFGGWNSVHTVTNEIKDPVRTLKIAGPASLGIMAVTYLLTNLAYLVAISGDELANSGTLVGSLLFEKVFGLRMGKQFLTLSIAVCAGGNVFVVIYTISRVSQEVFREGYLPFSRFMSSNWPFGAPMPTLLLSVSISTLVIIVAPHGDIYNYIVALEGYPNQAAIALTAFGIFVIRRRYPEIKAPIRSSLFGASLVILISLYLLIFPFASSTSPNPKGLENWPSYAVVGILCILFCIAFWYFKFRFFPWLFNYELIREDEGLEDGLIVKKWVKVYGGGSFNS</sequence>
<keyword evidence="2 5" id="KW-0812">Transmembrane</keyword>
<dbReference type="InParanoid" id="A3GHE5"/>
<dbReference type="PANTHER" id="PTHR11785:SF382">
    <property type="entry name" value="LOW-AFFINITY METHIONINE PERMEASE"/>
    <property type="match status" value="1"/>
</dbReference>
<dbReference type="eggNOG" id="KOG1287">
    <property type="taxonomic scope" value="Eukaryota"/>
</dbReference>
<dbReference type="RefSeq" id="XP_001387060.2">
    <property type="nucleotide sequence ID" value="XM_001387023.1"/>
</dbReference>
<evidence type="ECO:0000313" key="6">
    <source>
        <dbReference type="EMBL" id="EAZ63037.2"/>
    </source>
</evidence>
<dbReference type="Gene3D" id="1.20.1740.10">
    <property type="entry name" value="Amino acid/polyamine transporter I"/>
    <property type="match status" value="1"/>
</dbReference>
<evidence type="ECO:0000256" key="1">
    <source>
        <dbReference type="ARBA" id="ARBA00004141"/>
    </source>
</evidence>
<feature type="transmembrane region" description="Helical" evidence="5">
    <location>
        <begin position="184"/>
        <end position="205"/>
    </location>
</feature>
<feature type="transmembrane region" description="Helical" evidence="5">
    <location>
        <begin position="346"/>
        <end position="367"/>
    </location>
</feature>
<evidence type="ECO:0000256" key="5">
    <source>
        <dbReference type="SAM" id="Phobius"/>
    </source>
</evidence>
<feature type="transmembrane region" description="Helical" evidence="5">
    <location>
        <begin position="297"/>
        <end position="316"/>
    </location>
</feature>
<dbReference type="AlphaFoldDB" id="A3GHE5"/>
<feature type="transmembrane region" description="Helical" evidence="5">
    <location>
        <begin position="217"/>
        <end position="239"/>
    </location>
</feature>
<feature type="transmembrane region" description="Helical" evidence="5">
    <location>
        <begin position="490"/>
        <end position="510"/>
    </location>
</feature>
<dbReference type="InterPro" id="IPR050598">
    <property type="entry name" value="AminoAcid_Transporter"/>
</dbReference>
<feature type="transmembrane region" description="Helical" evidence="5">
    <location>
        <begin position="388"/>
        <end position="412"/>
    </location>
</feature>